<dbReference type="Gene3D" id="3.40.50.300">
    <property type="entry name" value="P-loop containing nucleotide triphosphate hydrolases"/>
    <property type="match status" value="1"/>
</dbReference>
<dbReference type="Gene3D" id="1.10.10.10">
    <property type="entry name" value="Winged helix-like DNA-binding domain superfamily/Winged helix DNA-binding domain"/>
    <property type="match status" value="1"/>
</dbReference>
<evidence type="ECO:0000259" key="9">
    <source>
        <dbReference type="Pfam" id="PF00931"/>
    </source>
</evidence>
<evidence type="ECO:0000259" key="12">
    <source>
        <dbReference type="Pfam" id="PF23598"/>
    </source>
</evidence>
<dbReference type="InterPro" id="IPR042197">
    <property type="entry name" value="Apaf_helical"/>
</dbReference>
<feature type="region of interest" description="Disordered" evidence="8">
    <location>
        <begin position="925"/>
        <end position="963"/>
    </location>
</feature>
<dbReference type="CDD" id="cd14798">
    <property type="entry name" value="RX-CC_like"/>
    <property type="match status" value="1"/>
</dbReference>
<dbReference type="GO" id="GO:0009626">
    <property type="term" value="P:plant-type hypersensitive response"/>
    <property type="evidence" value="ECO:0007669"/>
    <property type="project" value="UniProtKB-ARBA"/>
</dbReference>
<evidence type="ECO:0000259" key="11">
    <source>
        <dbReference type="Pfam" id="PF23559"/>
    </source>
</evidence>
<dbReference type="AlphaFoldDB" id="A0A8T0T0Z0"/>
<feature type="domain" description="NB-ARC" evidence="9">
    <location>
        <begin position="188"/>
        <end position="349"/>
    </location>
</feature>
<dbReference type="InterPro" id="IPR027417">
    <property type="entry name" value="P-loop_NTPase"/>
</dbReference>
<feature type="compositionally biased region" description="Acidic residues" evidence="8">
    <location>
        <begin position="942"/>
        <end position="963"/>
    </location>
</feature>
<dbReference type="EMBL" id="CM029045">
    <property type="protein sequence ID" value="KAG2602994.1"/>
    <property type="molecule type" value="Genomic_DNA"/>
</dbReference>
<dbReference type="Proteomes" id="UP000823388">
    <property type="component" value="Chromosome 5K"/>
</dbReference>
<dbReference type="InterPro" id="IPR058922">
    <property type="entry name" value="WHD_DRP"/>
</dbReference>
<dbReference type="GO" id="GO:0042742">
    <property type="term" value="P:defense response to bacterium"/>
    <property type="evidence" value="ECO:0007669"/>
    <property type="project" value="UniProtKB-ARBA"/>
</dbReference>
<dbReference type="Pfam" id="PF23559">
    <property type="entry name" value="WHD_DRP"/>
    <property type="match status" value="1"/>
</dbReference>
<organism evidence="13 14">
    <name type="scientific">Panicum virgatum</name>
    <name type="common">Blackwell switchgrass</name>
    <dbReference type="NCBI Taxonomy" id="38727"/>
    <lineage>
        <taxon>Eukaryota</taxon>
        <taxon>Viridiplantae</taxon>
        <taxon>Streptophyta</taxon>
        <taxon>Embryophyta</taxon>
        <taxon>Tracheophyta</taxon>
        <taxon>Spermatophyta</taxon>
        <taxon>Magnoliopsida</taxon>
        <taxon>Liliopsida</taxon>
        <taxon>Poales</taxon>
        <taxon>Poaceae</taxon>
        <taxon>PACMAD clade</taxon>
        <taxon>Panicoideae</taxon>
        <taxon>Panicodae</taxon>
        <taxon>Paniceae</taxon>
        <taxon>Panicinae</taxon>
        <taxon>Panicum</taxon>
        <taxon>Panicum sect. Hiantes</taxon>
    </lineage>
</organism>
<dbReference type="Pfam" id="PF23598">
    <property type="entry name" value="LRR_14"/>
    <property type="match status" value="1"/>
</dbReference>
<dbReference type="InterPro" id="IPR036388">
    <property type="entry name" value="WH-like_DNA-bd_sf"/>
</dbReference>
<dbReference type="PRINTS" id="PR00364">
    <property type="entry name" value="DISEASERSIST"/>
</dbReference>
<evidence type="ECO:0000256" key="4">
    <source>
        <dbReference type="ARBA" id="ARBA00022741"/>
    </source>
</evidence>
<accession>A0A8T0T0Z0</accession>
<dbReference type="PANTHER" id="PTHR23155">
    <property type="entry name" value="DISEASE RESISTANCE PROTEIN RP"/>
    <property type="match status" value="1"/>
</dbReference>
<evidence type="ECO:0000313" key="13">
    <source>
        <dbReference type="EMBL" id="KAG2602994.1"/>
    </source>
</evidence>
<dbReference type="Pfam" id="PF18052">
    <property type="entry name" value="Rx_N"/>
    <property type="match status" value="1"/>
</dbReference>
<feature type="coiled-coil region" evidence="7">
    <location>
        <begin position="115"/>
        <end position="142"/>
    </location>
</feature>
<dbReference type="InterPro" id="IPR044974">
    <property type="entry name" value="Disease_R_plants"/>
</dbReference>
<comment type="caution">
    <text evidence="13">The sequence shown here is derived from an EMBL/GenBank/DDBJ whole genome shotgun (WGS) entry which is preliminary data.</text>
</comment>
<dbReference type="Gene3D" id="1.10.8.430">
    <property type="entry name" value="Helical domain of apoptotic protease-activating factors"/>
    <property type="match status" value="1"/>
</dbReference>
<dbReference type="FunFam" id="3.40.50.300:FF:001091">
    <property type="entry name" value="Probable disease resistance protein At1g61300"/>
    <property type="match status" value="1"/>
</dbReference>
<evidence type="ECO:0000256" key="8">
    <source>
        <dbReference type="SAM" id="MobiDB-lite"/>
    </source>
</evidence>
<feature type="domain" description="Disease resistance R13L4/SHOC-2-like LRR" evidence="12">
    <location>
        <begin position="558"/>
        <end position="937"/>
    </location>
</feature>
<feature type="domain" description="Disease resistance N-terminal" evidence="10">
    <location>
        <begin position="10"/>
        <end position="95"/>
    </location>
</feature>
<evidence type="ECO:0000256" key="3">
    <source>
        <dbReference type="ARBA" id="ARBA00022737"/>
    </source>
</evidence>
<feature type="domain" description="Disease resistance protein winged helix" evidence="11">
    <location>
        <begin position="437"/>
        <end position="508"/>
    </location>
</feature>
<keyword evidence="2" id="KW-0433">Leucine-rich repeat</keyword>
<dbReference type="GO" id="GO:0043531">
    <property type="term" value="F:ADP binding"/>
    <property type="evidence" value="ECO:0007669"/>
    <property type="project" value="InterPro"/>
</dbReference>
<reference evidence="13 14" key="1">
    <citation type="submission" date="2020-05" db="EMBL/GenBank/DDBJ databases">
        <title>WGS assembly of Panicum virgatum.</title>
        <authorList>
            <person name="Lovell J.T."/>
            <person name="Jenkins J."/>
            <person name="Shu S."/>
            <person name="Juenger T.E."/>
            <person name="Schmutz J."/>
        </authorList>
    </citation>
    <scope>NUCLEOTIDE SEQUENCE [LARGE SCALE GENOMIC DNA]</scope>
    <source>
        <strain evidence="13">AP13</strain>
        <strain evidence="14">cv. AP13</strain>
    </source>
</reference>
<name>A0A8T0T0Z0_PANVG</name>
<sequence length="963" mass="108872">MEVVSASHGVLGPILGKLTSLLADECVRLKGVRREIRSLRSELMSMHAAVQKYAMLQHPDVQGKVWISLVRELAYDTEDVIDKFVHHLGNGSHHHGGFKEYFRKIARQLKTLGSRHGIASQIDELKARVKEVKEQKSSYKLDDIAGSTCERSVVDPRLSALFVEEEHLVGIDGPRDDLVNWMVEDKGSSTKNLKVLSIVGFGGLGKTTLAKEVCSKIQGHFHCQAFVSISQKPNVKNIIKDVISQVPCKKEFKEDIDTWDEKKFIVKLRELLQDKRYLITIDDIWSIPARDSIKYAFPENNLSSRIIATTRIVDVARSCCPRGDIDRIYEMEALSDLHSKRLFFKRIFGSEDCCPDVLKQVSNKILKKCGGLPLALISISSLLANRPKIKDEWERVSRSIGSALEKNPSLEGMNSILSLSYKNLPPNLKTCLLYLSIFPEDTVIDRECLVRRWIAEGFICEERGHSKQEVAENHFYELINKSMVQPVEVGYDGKARACRVHDMMLELIISKSIEDNFITFVGHGQTDVANRHGLIRRLSIHHIDQELASVLANEDLSHVRSLTVTASACIKYLPSLVGFEALRVLDFQGCQNMQEYDMNGIDKLFQLKYLSLRDTDMSKLPSGIARLYGLETLDLRNTHIEELPPEIVQLIKLRHLLIARYISMYSDEHSWIEATTKIPDGIGNMRNLRVISGFNVIKSSLGAVEELGNLTTLQELHIQLDGRGSQEYKKHEEMLLSSLCKLGRCKLPSLWIYSSDSTPLQFLDSWSPLPSSLQRFQMNTDYFFPEMPKWITPKLTSLAYLDINLVEIMEEDLSIFGEMRALLSLVLTFNGAQNERIIVRGHAFPCLKEFCLFCGNSGTRPTYVKFEEGAMPKLEKLKVPFFVSMAKAYGFSLGINHLPCLKHAVVVLKNRDATSSERKAAAAAIRNEANANPNHPRGFIEENAEEIFTDDEEEGSTDDEEKG</sequence>
<dbReference type="InterPro" id="IPR038005">
    <property type="entry name" value="RX-like_CC"/>
</dbReference>
<dbReference type="GO" id="GO:0002758">
    <property type="term" value="P:innate immune response-activating signaling pathway"/>
    <property type="evidence" value="ECO:0007669"/>
    <property type="project" value="UniProtKB-ARBA"/>
</dbReference>
<protein>
    <submittedName>
        <fullName evidence="13">Uncharacterized protein</fullName>
    </submittedName>
</protein>
<dbReference type="Pfam" id="PF00931">
    <property type="entry name" value="NB-ARC"/>
    <property type="match status" value="1"/>
</dbReference>
<evidence type="ECO:0000256" key="5">
    <source>
        <dbReference type="ARBA" id="ARBA00022821"/>
    </source>
</evidence>
<keyword evidence="5" id="KW-0611">Plant defense</keyword>
<dbReference type="InterPro" id="IPR032675">
    <property type="entry name" value="LRR_dom_sf"/>
</dbReference>
<dbReference type="InterPro" id="IPR002182">
    <property type="entry name" value="NB-ARC"/>
</dbReference>
<comment type="similarity">
    <text evidence="1">Belongs to the disease resistance NB-LRR family.</text>
</comment>
<evidence type="ECO:0000259" key="10">
    <source>
        <dbReference type="Pfam" id="PF18052"/>
    </source>
</evidence>
<dbReference type="OrthoDB" id="786072at2759"/>
<dbReference type="PANTHER" id="PTHR23155:SF1167">
    <property type="entry name" value="OS08G0412100 PROTEIN"/>
    <property type="match status" value="1"/>
</dbReference>
<keyword evidence="3" id="KW-0677">Repeat</keyword>
<dbReference type="SUPFAM" id="SSF52058">
    <property type="entry name" value="L domain-like"/>
    <property type="match status" value="1"/>
</dbReference>
<dbReference type="SUPFAM" id="SSF52540">
    <property type="entry name" value="P-loop containing nucleoside triphosphate hydrolases"/>
    <property type="match status" value="1"/>
</dbReference>
<dbReference type="Gene3D" id="1.20.5.4130">
    <property type="match status" value="1"/>
</dbReference>
<evidence type="ECO:0000256" key="6">
    <source>
        <dbReference type="ARBA" id="ARBA00023054"/>
    </source>
</evidence>
<dbReference type="EMBL" id="CM029045">
    <property type="protein sequence ID" value="KAG2602993.1"/>
    <property type="molecule type" value="Genomic_DNA"/>
</dbReference>
<evidence type="ECO:0000256" key="2">
    <source>
        <dbReference type="ARBA" id="ARBA00022614"/>
    </source>
</evidence>
<dbReference type="Gene3D" id="3.80.10.10">
    <property type="entry name" value="Ribonuclease Inhibitor"/>
    <property type="match status" value="1"/>
</dbReference>
<evidence type="ECO:0000256" key="1">
    <source>
        <dbReference type="ARBA" id="ARBA00008894"/>
    </source>
</evidence>
<keyword evidence="6 7" id="KW-0175">Coiled coil</keyword>
<dbReference type="InterPro" id="IPR041118">
    <property type="entry name" value="Rx_N"/>
</dbReference>
<evidence type="ECO:0000313" key="14">
    <source>
        <dbReference type="Proteomes" id="UP000823388"/>
    </source>
</evidence>
<gene>
    <name evidence="13" type="ORF">PVAP13_5KG739901</name>
</gene>
<feature type="compositionally biased region" description="Low complexity" evidence="8">
    <location>
        <begin position="925"/>
        <end position="934"/>
    </location>
</feature>
<keyword evidence="14" id="KW-1185">Reference proteome</keyword>
<dbReference type="FunFam" id="1.10.10.10:FF:000322">
    <property type="entry name" value="Probable disease resistance protein At1g63360"/>
    <property type="match status" value="1"/>
</dbReference>
<proteinExistence type="inferred from homology"/>
<keyword evidence="4" id="KW-0547">Nucleotide-binding</keyword>
<dbReference type="InterPro" id="IPR055414">
    <property type="entry name" value="LRR_R13L4/SHOC2-like"/>
</dbReference>
<evidence type="ECO:0000256" key="7">
    <source>
        <dbReference type="SAM" id="Coils"/>
    </source>
</evidence>